<evidence type="ECO:0000256" key="5">
    <source>
        <dbReference type="SAM" id="MobiDB-lite"/>
    </source>
</evidence>
<dbReference type="GO" id="GO:0005634">
    <property type="term" value="C:nucleus"/>
    <property type="evidence" value="ECO:0007669"/>
    <property type="project" value="UniProtKB-SubCell"/>
</dbReference>
<protein>
    <submittedName>
        <fullName evidence="6">Uncharacterized protein</fullName>
    </submittedName>
</protein>
<reference evidence="7" key="1">
    <citation type="submission" date="2017-10" db="EMBL/GenBank/DDBJ databases">
        <title>Rapid genome shrinkage in a self-fertile nematode reveals novel sperm competition proteins.</title>
        <authorList>
            <person name="Yin D."/>
            <person name="Schwarz E.M."/>
            <person name="Thomas C.G."/>
            <person name="Felde R.L."/>
            <person name="Korf I.F."/>
            <person name="Cutter A.D."/>
            <person name="Schartner C.M."/>
            <person name="Ralston E.J."/>
            <person name="Meyer B.J."/>
            <person name="Haag E.S."/>
        </authorList>
    </citation>
    <scope>NUCLEOTIDE SEQUENCE [LARGE SCALE GENOMIC DNA]</scope>
    <source>
        <strain evidence="7">JU1422</strain>
    </source>
</reference>
<dbReference type="PANTHER" id="PTHR13026:SF0">
    <property type="entry name" value="RIBOSOMAL RNA PROCESSING 1B"/>
    <property type="match status" value="1"/>
</dbReference>
<dbReference type="Pfam" id="PF05997">
    <property type="entry name" value="Nop52"/>
    <property type="match status" value="1"/>
</dbReference>
<evidence type="ECO:0000256" key="4">
    <source>
        <dbReference type="ARBA" id="ARBA00023242"/>
    </source>
</evidence>
<keyword evidence="3" id="KW-0698">rRNA processing</keyword>
<dbReference type="Proteomes" id="UP000230233">
    <property type="component" value="Chromosome IV"/>
</dbReference>
<evidence type="ECO:0000256" key="3">
    <source>
        <dbReference type="ARBA" id="ARBA00022552"/>
    </source>
</evidence>
<feature type="compositionally biased region" description="Basic residues" evidence="5">
    <location>
        <begin position="390"/>
        <end position="399"/>
    </location>
</feature>
<feature type="compositionally biased region" description="Basic and acidic residues" evidence="5">
    <location>
        <begin position="335"/>
        <end position="345"/>
    </location>
</feature>
<proteinExistence type="inferred from homology"/>
<evidence type="ECO:0000256" key="2">
    <source>
        <dbReference type="ARBA" id="ARBA00006374"/>
    </source>
</evidence>
<accession>A0A2G5U5I9</accession>
<dbReference type="EMBL" id="PDUG01000004">
    <property type="protein sequence ID" value="PIC34812.1"/>
    <property type="molecule type" value="Genomic_DNA"/>
</dbReference>
<comment type="caution">
    <text evidence="6">The sequence shown here is derived from an EMBL/GenBank/DDBJ whole genome shotgun (WGS) entry which is preliminary data.</text>
</comment>
<keyword evidence="4" id="KW-0539">Nucleus</keyword>
<comment type="subcellular location">
    <subcellularLocation>
        <location evidence="1">Nucleus</location>
    </subcellularLocation>
</comment>
<sequence>MDVDLASVEVVFAQKLACGEPATRQRALRVLHDWIRDQSAKKPFDEADLMRLCKGLHYVMWMQDKMMLQEELADRIGGLINIFTSEDEKVRFVACFLKSLSNEWPHIDRWRMDKFLMEVRRMVRSCFAHLAGLKWKKEIRDQYWNVFQKTTISAEKSFNEALKFHFASILLDELDAAGGLTKKQVTACLKPYIELIGDKDISEYLFTSLYDEIFKTILQQKSDMVSAAEEGEEMEQEAGIEFSYKEIGAMLFEVGKKEHLNAKRRKKIYDLVKKFDKCARGQDPLHFEAPAPAEKLTKNDYEEAEKKAVELAKSFKEEKKKARKVKSLIKKRAREAAEAAQKESGDVEVPEDEISEVKKKSGKTTAIPKVKKGKPLLKAKGVGKKQMLGQKKKKGGKKN</sequence>
<evidence type="ECO:0000256" key="1">
    <source>
        <dbReference type="ARBA" id="ARBA00004123"/>
    </source>
</evidence>
<dbReference type="STRING" id="1611254.A0A2G5U5I9"/>
<dbReference type="OrthoDB" id="2019504at2759"/>
<comment type="similarity">
    <text evidence="2">Belongs to the RRP1 family.</text>
</comment>
<dbReference type="GO" id="GO:0006364">
    <property type="term" value="P:rRNA processing"/>
    <property type="evidence" value="ECO:0007669"/>
    <property type="project" value="UniProtKB-KW"/>
</dbReference>
<name>A0A2G5U5I9_9PELO</name>
<keyword evidence="7" id="KW-1185">Reference proteome</keyword>
<feature type="region of interest" description="Disordered" evidence="5">
    <location>
        <begin position="335"/>
        <end position="399"/>
    </location>
</feature>
<organism evidence="6 7">
    <name type="scientific">Caenorhabditis nigoni</name>
    <dbReference type="NCBI Taxonomy" id="1611254"/>
    <lineage>
        <taxon>Eukaryota</taxon>
        <taxon>Metazoa</taxon>
        <taxon>Ecdysozoa</taxon>
        <taxon>Nematoda</taxon>
        <taxon>Chromadorea</taxon>
        <taxon>Rhabditida</taxon>
        <taxon>Rhabditina</taxon>
        <taxon>Rhabditomorpha</taxon>
        <taxon>Rhabditoidea</taxon>
        <taxon>Rhabditidae</taxon>
        <taxon>Peloderinae</taxon>
        <taxon>Caenorhabditis</taxon>
    </lineage>
</organism>
<feature type="compositionally biased region" description="Basic residues" evidence="5">
    <location>
        <begin position="369"/>
        <end position="383"/>
    </location>
</feature>
<dbReference type="InterPro" id="IPR010301">
    <property type="entry name" value="RRP1"/>
</dbReference>
<dbReference type="GO" id="GO:0030688">
    <property type="term" value="C:preribosome, small subunit precursor"/>
    <property type="evidence" value="ECO:0007669"/>
    <property type="project" value="InterPro"/>
</dbReference>
<dbReference type="PANTHER" id="PTHR13026">
    <property type="entry name" value="NNP-1 PROTEIN NOVEL NUCLEAR PROTEIN 1 NOP52"/>
    <property type="match status" value="1"/>
</dbReference>
<evidence type="ECO:0000313" key="6">
    <source>
        <dbReference type="EMBL" id="PIC34812.1"/>
    </source>
</evidence>
<dbReference type="AlphaFoldDB" id="A0A2G5U5I9"/>
<evidence type="ECO:0000313" key="7">
    <source>
        <dbReference type="Proteomes" id="UP000230233"/>
    </source>
</evidence>
<gene>
    <name evidence="6" type="primary">Cni-C47E12.7</name>
    <name evidence="6" type="synonym">Cnig_chr_IV.g14359</name>
    <name evidence="6" type="ORF">B9Z55_014359</name>
</gene>